<feature type="domain" description="CHAT" evidence="2">
    <location>
        <begin position="674"/>
        <end position="1006"/>
    </location>
</feature>
<feature type="chain" id="PRO_5046063563" evidence="1">
    <location>
        <begin position="24"/>
        <end position="1021"/>
    </location>
</feature>
<evidence type="ECO:0000313" key="4">
    <source>
        <dbReference type="Proteomes" id="UP001500827"/>
    </source>
</evidence>
<dbReference type="RefSeq" id="WP_344698927.1">
    <property type="nucleotide sequence ID" value="NZ_BAABBM010000001.1"/>
</dbReference>
<evidence type="ECO:0000313" key="3">
    <source>
        <dbReference type="EMBL" id="GAA3895908.1"/>
    </source>
</evidence>
<accession>A0ABP7L6I3</accession>
<feature type="signal peptide" evidence="1">
    <location>
        <begin position="1"/>
        <end position="23"/>
    </location>
</feature>
<dbReference type="InterPro" id="IPR011990">
    <property type="entry name" value="TPR-like_helical_dom_sf"/>
</dbReference>
<proteinExistence type="predicted"/>
<dbReference type="EMBL" id="BAABBM010000001">
    <property type="protein sequence ID" value="GAA3895908.1"/>
    <property type="molecule type" value="Genomic_DNA"/>
</dbReference>
<dbReference type="Pfam" id="PF12770">
    <property type="entry name" value="CHAT"/>
    <property type="match status" value="1"/>
</dbReference>
<dbReference type="Proteomes" id="UP001500827">
    <property type="component" value="Unassembled WGS sequence"/>
</dbReference>
<evidence type="ECO:0000259" key="2">
    <source>
        <dbReference type="Pfam" id="PF12770"/>
    </source>
</evidence>
<evidence type="ECO:0000256" key="1">
    <source>
        <dbReference type="SAM" id="SignalP"/>
    </source>
</evidence>
<name>A0ABP7L6I3_9SPHN</name>
<dbReference type="InterPro" id="IPR024983">
    <property type="entry name" value="CHAT_dom"/>
</dbReference>
<dbReference type="SUPFAM" id="SSF48452">
    <property type="entry name" value="TPR-like"/>
    <property type="match status" value="2"/>
</dbReference>
<keyword evidence="4" id="KW-1185">Reference proteome</keyword>
<sequence length="1021" mass="108269">MGKSAIAIAVAFASLGAAASAPATPLSVRDSFRIGTSGTIFCSAQNNASDPALKGMFDVAYSVTCRDAAAPVGKMYKLRTAADAPARLAAARAALADCSAPTSGNIQDLGRVEVIDCKLKSADIGYRVYQYQKGKLLYAAEGLTGYDSALQLGLRSIVADEPVKGEISIATTGAGDPAAFARVQAGTLDPSKALAEAYRRNNAGSYAEAAEFFATVSNATDAPLSRAEGLANEALQKSNLGRYAEADSLFARAAEQLDTDPLVARRLRNYRAMHLLNQNDPKAALAELDKPLPKAAQGAGNDKSGLNIDAVTSKRLNADNRLGQQLGTDSDELLPAEKVEILDAQALQLRGTALRLTGDLAAANGALRSAEAKLEAMRGGKVTSVVWMRAQILGDLAAIAEESKKPAEADRLYRQGVALLETNYPGSAALLSARARLAGYLARNGQAPAAEAMFRDIVHSQPDAANLPPSFAQVLRPYIDVLLEKGNDPAANAEIFAASQLMLRPGLAQTQAVLARELSGGTDEASRLFRQSVTLTRQVERTRIDLARVEDISKPTPTDATRARLLKASLAQLQQQQLATQSALGSFPRYRAVSEGVISLAELQKSLRPGEAYYRMTIVGDHAYAMLITPTTAHAAKLETTGKQIDDQVTALRDTISTVENGQRITYAFDVGLSHQLYSELLGPFSGEIANVKHLIFEPDGGMLRLPANVLVIDQASVDAYKKRATAGGDAEFDFRGINWLGRDRDISTAVSPRSFAQMRSAPPSLATKDYLGLGENTPPSTAAAGLVPAAADRDCMLPLSSWAKPISAHELQVAADIVSRFDPNGVQVITRDSFTDTGLEQRTDLSDYRIIHFATHGVVTSRAPKCPSQPALLTSFGGTGSDGLLTFREIFDLKLDADLVILSACDTAGKASVAATQSAGLATGGDVALDGLVRAFVGAGGRLVIASHWPVPDDFNATQRLITGLFSAPPGTPTVTALRLSQRQLMDDPNTSHPFYWSAFAVVGDGEIPVIRSKQQIAKR</sequence>
<dbReference type="Gene3D" id="1.25.40.10">
    <property type="entry name" value="Tetratricopeptide repeat domain"/>
    <property type="match status" value="1"/>
</dbReference>
<protein>
    <submittedName>
        <fullName evidence="3">CHAT domain-containing protein</fullName>
    </submittedName>
</protein>
<organism evidence="3 4">
    <name type="scientific">Sphingomonas limnosediminicola</name>
    <dbReference type="NCBI Taxonomy" id="940133"/>
    <lineage>
        <taxon>Bacteria</taxon>
        <taxon>Pseudomonadati</taxon>
        <taxon>Pseudomonadota</taxon>
        <taxon>Alphaproteobacteria</taxon>
        <taxon>Sphingomonadales</taxon>
        <taxon>Sphingomonadaceae</taxon>
        <taxon>Sphingomonas</taxon>
    </lineage>
</organism>
<comment type="caution">
    <text evidence="3">The sequence shown here is derived from an EMBL/GenBank/DDBJ whole genome shotgun (WGS) entry which is preliminary data.</text>
</comment>
<keyword evidence="1" id="KW-0732">Signal</keyword>
<reference evidence="4" key="1">
    <citation type="journal article" date="2019" name="Int. J. Syst. Evol. Microbiol.">
        <title>The Global Catalogue of Microorganisms (GCM) 10K type strain sequencing project: providing services to taxonomists for standard genome sequencing and annotation.</title>
        <authorList>
            <consortium name="The Broad Institute Genomics Platform"/>
            <consortium name="The Broad Institute Genome Sequencing Center for Infectious Disease"/>
            <person name="Wu L."/>
            <person name="Ma J."/>
        </authorList>
    </citation>
    <scope>NUCLEOTIDE SEQUENCE [LARGE SCALE GENOMIC DNA]</scope>
    <source>
        <strain evidence="4">JCM 17543</strain>
    </source>
</reference>
<gene>
    <name evidence="3" type="ORF">GCM10022276_13690</name>
</gene>